<dbReference type="Proteomes" id="UP000092993">
    <property type="component" value="Unassembled WGS sequence"/>
</dbReference>
<protein>
    <submittedName>
        <fullName evidence="1">Uncharacterized protein</fullName>
    </submittedName>
</protein>
<keyword evidence="2" id="KW-1185">Reference proteome</keyword>
<sequence>MDSTTVRSYPVYEEGTHLGQTALRCAFRLVRELALRGDGVRRVSGADGWGWMGWIVTETCSGEMIGAWSVERIGEKSLARDGRRDTRYERYAGCLPGTGITVRIVPTRNCDGEEKTV</sequence>
<organism evidence="1 2">
    <name type="scientific">Grifola frondosa</name>
    <name type="common">Maitake</name>
    <name type="synonym">Polyporus frondosus</name>
    <dbReference type="NCBI Taxonomy" id="5627"/>
    <lineage>
        <taxon>Eukaryota</taxon>
        <taxon>Fungi</taxon>
        <taxon>Dikarya</taxon>
        <taxon>Basidiomycota</taxon>
        <taxon>Agaricomycotina</taxon>
        <taxon>Agaricomycetes</taxon>
        <taxon>Polyporales</taxon>
        <taxon>Grifolaceae</taxon>
        <taxon>Grifola</taxon>
    </lineage>
</organism>
<reference evidence="1 2" key="1">
    <citation type="submission" date="2016-03" db="EMBL/GenBank/DDBJ databases">
        <title>Whole genome sequencing of Grifola frondosa 9006-11.</title>
        <authorList>
            <person name="Min B."/>
            <person name="Park H."/>
            <person name="Kim J.-G."/>
            <person name="Cho H."/>
            <person name="Oh Y.-L."/>
            <person name="Kong W.-S."/>
            <person name="Choi I.-G."/>
        </authorList>
    </citation>
    <scope>NUCLEOTIDE SEQUENCE [LARGE SCALE GENOMIC DNA]</scope>
    <source>
        <strain evidence="1 2">9006-11</strain>
    </source>
</reference>
<dbReference type="EMBL" id="LUGG01000007">
    <property type="protein sequence ID" value="OBZ73070.1"/>
    <property type="molecule type" value="Genomic_DNA"/>
</dbReference>
<accession>A0A1C7M851</accession>
<comment type="caution">
    <text evidence="1">The sequence shown here is derived from an EMBL/GenBank/DDBJ whole genome shotgun (WGS) entry which is preliminary data.</text>
</comment>
<dbReference type="AlphaFoldDB" id="A0A1C7M851"/>
<evidence type="ECO:0000313" key="2">
    <source>
        <dbReference type="Proteomes" id="UP000092993"/>
    </source>
</evidence>
<name>A0A1C7M851_GRIFR</name>
<evidence type="ECO:0000313" key="1">
    <source>
        <dbReference type="EMBL" id="OBZ73070.1"/>
    </source>
</evidence>
<gene>
    <name evidence="1" type="ORF">A0H81_07246</name>
</gene>
<proteinExistence type="predicted"/>